<feature type="domain" description="Dynamin-type G" evidence="1">
    <location>
        <begin position="36"/>
        <end position="323"/>
    </location>
</feature>
<dbReference type="PANTHER" id="PTHR11566">
    <property type="entry name" value="DYNAMIN"/>
    <property type="match status" value="1"/>
</dbReference>
<dbReference type="InterPro" id="IPR022812">
    <property type="entry name" value="Dynamin"/>
</dbReference>
<organism evidence="2 3">
    <name type="scientific">Coccomyxa subellipsoidea</name>
    <dbReference type="NCBI Taxonomy" id="248742"/>
    <lineage>
        <taxon>Eukaryota</taxon>
        <taxon>Viridiplantae</taxon>
        <taxon>Chlorophyta</taxon>
        <taxon>core chlorophytes</taxon>
        <taxon>Trebouxiophyceae</taxon>
        <taxon>Trebouxiophyceae incertae sedis</taxon>
        <taxon>Coccomyxaceae</taxon>
        <taxon>Coccomyxa</taxon>
    </lineage>
</organism>
<dbReference type="Pfam" id="PF00350">
    <property type="entry name" value="Dynamin_N"/>
    <property type="match status" value="1"/>
</dbReference>
<comment type="caution">
    <text evidence="2">The sequence shown here is derived from an EMBL/GenBank/DDBJ whole genome shotgun (WGS) entry which is preliminary data.</text>
</comment>
<protein>
    <recommendedName>
        <fullName evidence="1">Dynamin-type G domain-containing protein</fullName>
    </recommendedName>
</protein>
<dbReference type="InterPro" id="IPR027417">
    <property type="entry name" value="P-loop_NTPase"/>
</dbReference>
<dbReference type="PANTHER" id="PTHR11566:SF169">
    <property type="entry name" value="DYNAMIN-LIKE PROTEIN C"/>
    <property type="match status" value="1"/>
</dbReference>
<gene>
    <name evidence="2" type="ORF">WJX75_002660</name>
</gene>
<dbReference type="Proteomes" id="UP001491310">
    <property type="component" value="Unassembled WGS sequence"/>
</dbReference>
<dbReference type="InterPro" id="IPR045063">
    <property type="entry name" value="Dynamin_N"/>
</dbReference>
<evidence type="ECO:0000313" key="2">
    <source>
        <dbReference type="EMBL" id="KAK9915687.1"/>
    </source>
</evidence>
<evidence type="ECO:0000259" key="1">
    <source>
        <dbReference type="PROSITE" id="PS51718"/>
    </source>
</evidence>
<dbReference type="PROSITE" id="PS51718">
    <property type="entry name" value="G_DYNAMIN_2"/>
    <property type="match status" value="1"/>
</dbReference>
<name>A0ABR2YVL9_9CHLO</name>
<dbReference type="InterPro" id="IPR001401">
    <property type="entry name" value="Dynamin_GTPase"/>
</dbReference>
<dbReference type="CDD" id="cd08771">
    <property type="entry name" value="DLP_1"/>
    <property type="match status" value="1"/>
</dbReference>
<dbReference type="InterPro" id="IPR030381">
    <property type="entry name" value="G_DYNAMIN_dom"/>
</dbReference>
<dbReference type="SUPFAM" id="SSF52540">
    <property type="entry name" value="P-loop containing nucleoside triphosphate hydrolases"/>
    <property type="match status" value="1"/>
</dbReference>
<reference evidence="2 3" key="1">
    <citation type="journal article" date="2024" name="Nat. Commun.">
        <title>Phylogenomics reveals the evolutionary origins of lichenization in chlorophyte algae.</title>
        <authorList>
            <person name="Puginier C."/>
            <person name="Libourel C."/>
            <person name="Otte J."/>
            <person name="Skaloud P."/>
            <person name="Haon M."/>
            <person name="Grisel S."/>
            <person name="Petersen M."/>
            <person name="Berrin J.G."/>
            <person name="Delaux P.M."/>
            <person name="Dal Grande F."/>
            <person name="Keller J."/>
        </authorList>
    </citation>
    <scope>NUCLEOTIDE SEQUENCE [LARGE SCALE GENOMIC DNA]</scope>
    <source>
        <strain evidence="2 3">SAG 216-7</strain>
    </source>
</reference>
<dbReference type="EMBL" id="JALJOT010000004">
    <property type="protein sequence ID" value="KAK9915687.1"/>
    <property type="molecule type" value="Genomic_DNA"/>
</dbReference>
<accession>A0ABR2YVL9</accession>
<dbReference type="Gene3D" id="3.40.50.300">
    <property type="entry name" value="P-loop containing nucleotide triphosphate hydrolases"/>
    <property type="match status" value="1"/>
</dbReference>
<keyword evidence="3" id="KW-1185">Reference proteome</keyword>
<sequence>MGTNSGDADLYTNAEARLRFEAYSRLQAAAVAFGESLPIPEIVAIGGQSDGKSSLLEAFLGFRFNVREVEMGTRRPLICLMVHDPTAETPRCRLQAEDSEEFGSPIYPETAVAEAIREMTETHLRQTGGTVSAKPIVLRVEFAYAPNLTIIDTPGFILKARQGEGDSTPNDILEMVKAQAAPPNRLILFLQQSSVEWCSSLWMHVVQELDPHFQRTIVVASKFDNRLKEFGERWEVDRYLSAAGYLSANVKPFFVALPKERTIIKSSEWREQIQAVDRDCLHHLRKEIAGGFDEERFGSCIGFGNLKRYLEEELARRYRDAAPATLALLQERSTSLAAELAQSESKLHDMQDTASLRRLAMRQVGAAVTAFQEMLLEGVAAPELMQHGLTLEEERAASSSPQWPGVQGTADVANAELRLLGGASFERSMADFQAAVAQLPFSGVGHASVANVLLSLSLKGAGGGAAAARAAAEVARSSARTLLLPLLDRLIARLAAVLQRTWHIAVDHVAPQGSALRPYVAFNAELRAAFQAFVGALEEHCRGIVRHQLDVATSAYAAKPASLSALSLADDEDCEENVPPAPTQILHDRDMMAASQMTVPETPSPEVLANSRRARRPLASFQTTAAPKATSNPVNKTYSSVCAMAERHFMAIRRSVAAEEAPATLKAAFLEPISRRLATDLSVHLFARTDAHFMTWFASPGAVELLTAKRDALSRRVEGLVRCKNEFAELARCL</sequence>
<proteinExistence type="predicted"/>
<dbReference type="SMART" id="SM00053">
    <property type="entry name" value="DYNc"/>
    <property type="match status" value="1"/>
</dbReference>
<evidence type="ECO:0000313" key="3">
    <source>
        <dbReference type="Proteomes" id="UP001491310"/>
    </source>
</evidence>
<dbReference type="PRINTS" id="PR00195">
    <property type="entry name" value="DYNAMIN"/>
</dbReference>